<keyword evidence="2 4" id="KW-0238">DNA-binding</keyword>
<dbReference type="Gene3D" id="1.10.357.10">
    <property type="entry name" value="Tetracycline Repressor, domain 2"/>
    <property type="match status" value="1"/>
</dbReference>
<evidence type="ECO:0000256" key="3">
    <source>
        <dbReference type="ARBA" id="ARBA00023163"/>
    </source>
</evidence>
<dbReference type="GO" id="GO:0000976">
    <property type="term" value="F:transcription cis-regulatory region binding"/>
    <property type="evidence" value="ECO:0007669"/>
    <property type="project" value="TreeGrafter"/>
</dbReference>
<gene>
    <name evidence="6" type="ORF">FM119_02700</name>
</gene>
<dbReference type="GO" id="GO:0003700">
    <property type="term" value="F:DNA-binding transcription factor activity"/>
    <property type="evidence" value="ECO:0007669"/>
    <property type="project" value="TreeGrafter"/>
</dbReference>
<dbReference type="SUPFAM" id="SSF48498">
    <property type="entry name" value="Tetracyclin repressor-like, C-terminal domain"/>
    <property type="match status" value="1"/>
</dbReference>
<evidence type="ECO:0000256" key="4">
    <source>
        <dbReference type="PROSITE-ProRule" id="PRU00335"/>
    </source>
</evidence>
<dbReference type="PANTHER" id="PTHR30055:SF234">
    <property type="entry name" value="HTH-TYPE TRANSCRIPTIONAL REGULATOR BETI"/>
    <property type="match status" value="1"/>
</dbReference>
<dbReference type="InterPro" id="IPR036271">
    <property type="entry name" value="Tet_transcr_reg_TetR-rel_C_sf"/>
</dbReference>
<dbReference type="SUPFAM" id="SSF46689">
    <property type="entry name" value="Homeodomain-like"/>
    <property type="match status" value="1"/>
</dbReference>
<keyword evidence="3" id="KW-0804">Transcription</keyword>
<sequence>MCKFYDGGMTDTPVRATRRDAAQNREQLISTAMEVLRDNPAASLDEIARRAGLSRRGLYGHFRSREELMRVVIQRGATRIADHVGHIDDSDPLLAIALIAARIWDQIAAIRVNAALALQDPYRGDVATTLEPLRAQLRAIIDTGIRSGRLPDDLPADTVAVLVESTALGVLDSVARDRVPADEALPLIVLSGLGAAGLSRPDAQIVFERFRAVHGQAPTVSSNGELA</sequence>
<dbReference type="InterPro" id="IPR050109">
    <property type="entry name" value="HTH-type_TetR-like_transc_reg"/>
</dbReference>
<evidence type="ECO:0000259" key="5">
    <source>
        <dbReference type="PROSITE" id="PS50977"/>
    </source>
</evidence>
<feature type="DNA-binding region" description="H-T-H motif" evidence="4">
    <location>
        <begin position="43"/>
        <end position="62"/>
    </location>
</feature>
<evidence type="ECO:0000313" key="6">
    <source>
        <dbReference type="EMBL" id="SJN21290.1"/>
    </source>
</evidence>
<accession>A0A1R4IN37</accession>
<organism evidence="6 7">
    <name type="scientific">Mycetocola reblochoni REB411</name>
    <dbReference type="NCBI Taxonomy" id="1255698"/>
    <lineage>
        <taxon>Bacteria</taxon>
        <taxon>Bacillati</taxon>
        <taxon>Actinomycetota</taxon>
        <taxon>Actinomycetes</taxon>
        <taxon>Micrococcales</taxon>
        <taxon>Microbacteriaceae</taxon>
        <taxon>Mycetocola</taxon>
    </lineage>
</organism>
<name>A0A1R4IN37_9MICO</name>
<protein>
    <submittedName>
        <fullName evidence="6">Transcriptional regulator, TetR family</fullName>
    </submittedName>
</protein>
<feature type="domain" description="HTH tetR-type" evidence="5">
    <location>
        <begin position="22"/>
        <end position="80"/>
    </location>
</feature>
<evidence type="ECO:0000256" key="1">
    <source>
        <dbReference type="ARBA" id="ARBA00023015"/>
    </source>
</evidence>
<dbReference type="InterPro" id="IPR001647">
    <property type="entry name" value="HTH_TetR"/>
</dbReference>
<proteinExistence type="predicted"/>
<dbReference type="AlphaFoldDB" id="A0A1R4IN37"/>
<evidence type="ECO:0000256" key="2">
    <source>
        <dbReference type="ARBA" id="ARBA00023125"/>
    </source>
</evidence>
<evidence type="ECO:0000313" key="7">
    <source>
        <dbReference type="Proteomes" id="UP000196778"/>
    </source>
</evidence>
<dbReference type="Proteomes" id="UP000196778">
    <property type="component" value="Unassembled WGS sequence"/>
</dbReference>
<dbReference type="EMBL" id="FUKR01000017">
    <property type="protein sequence ID" value="SJN21290.1"/>
    <property type="molecule type" value="Genomic_DNA"/>
</dbReference>
<dbReference type="InterPro" id="IPR009057">
    <property type="entry name" value="Homeodomain-like_sf"/>
</dbReference>
<dbReference type="PANTHER" id="PTHR30055">
    <property type="entry name" value="HTH-TYPE TRANSCRIPTIONAL REGULATOR RUTR"/>
    <property type="match status" value="1"/>
</dbReference>
<dbReference type="Pfam" id="PF00440">
    <property type="entry name" value="TetR_N"/>
    <property type="match status" value="1"/>
</dbReference>
<keyword evidence="1" id="KW-0805">Transcription regulation</keyword>
<reference evidence="7" key="1">
    <citation type="submission" date="2017-02" db="EMBL/GenBank/DDBJ databases">
        <authorList>
            <person name="Dridi B."/>
        </authorList>
    </citation>
    <scope>NUCLEOTIDE SEQUENCE [LARGE SCALE GENOMIC DNA]</scope>
    <source>
        <strain evidence="7">EB411</strain>
    </source>
</reference>
<keyword evidence="7" id="KW-1185">Reference proteome</keyword>
<dbReference type="PROSITE" id="PS50977">
    <property type="entry name" value="HTH_TETR_2"/>
    <property type="match status" value="1"/>
</dbReference>